<dbReference type="GO" id="GO:0032008">
    <property type="term" value="P:positive regulation of TOR signaling"/>
    <property type="evidence" value="ECO:0007669"/>
    <property type="project" value="InterPro"/>
</dbReference>
<dbReference type="GO" id="GO:0043410">
    <property type="term" value="P:positive regulation of MAPK cascade"/>
    <property type="evidence" value="ECO:0007669"/>
    <property type="project" value="InterPro"/>
</dbReference>
<gene>
    <name evidence="6" type="ORF">OGAPHI_001303</name>
</gene>
<dbReference type="Proteomes" id="UP000769157">
    <property type="component" value="Unassembled WGS sequence"/>
</dbReference>
<evidence type="ECO:0000256" key="2">
    <source>
        <dbReference type="ARBA" id="ARBA00022707"/>
    </source>
</evidence>
<dbReference type="InterPro" id="IPR028209">
    <property type="entry name" value="LAMTOR1/MEH1"/>
</dbReference>
<name>A0A9P8PEY5_9ASCO</name>
<keyword evidence="2" id="KW-0519">Myristate</keyword>
<comment type="subcellular location">
    <subcellularLocation>
        <location evidence="1">Endomembrane system</location>
    </subcellularLocation>
</comment>
<comment type="caution">
    <text evidence="6">The sequence shown here is derived from an EMBL/GenBank/DDBJ whole genome shotgun (WGS) entry which is preliminary data.</text>
</comment>
<dbReference type="Pfam" id="PF15454">
    <property type="entry name" value="LAMTOR"/>
    <property type="match status" value="1"/>
</dbReference>
<sequence length="175" mass="19239">MGICLSCLRGSFDDDYDETTPLIGENEPVSTLQQQQEEQILEQRNKELNNILNATNDQLIDLTGFLQAQAQPAFKDPASPSLQNQAVQKQIENQTLASVPSLDQQLTPQLQATAANDSSAGVSNGQSQIEVLDHHEISEEMEKELSILKDNLGSPFERCTSIDTANVGPLKIEFQ</sequence>
<dbReference type="GO" id="GO:0071986">
    <property type="term" value="C:Ragulator complex"/>
    <property type="evidence" value="ECO:0007669"/>
    <property type="project" value="InterPro"/>
</dbReference>
<dbReference type="SMART" id="SM01262">
    <property type="entry name" value="LAMTOR"/>
    <property type="match status" value="1"/>
</dbReference>
<dbReference type="GO" id="GO:0045121">
    <property type="term" value="C:membrane raft"/>
    <property type="evidence" value="ECO:0007669"/>
    <property type="project" value="InterPro"/>
</dbReference>
<reference evidence="6" key="1">
    <citation type="journal article" date="2021" name="Open Biol.">
        <title>Shared evolutionary footprints suggest mitochondrial oxidative damage underlies multiple complex I losses in fungi.</title>
        <authorList>
            <person name="Schikora-Tamarit M.A."/>
            <person name="Marcet-Houben M."/>
            <person name="Nosek J."/>
            <person name="Gabaldon T."/>
        </authorList>
    </citation>
    <scope>NUCLEOTIDE SEQUENCE</scope>
    <source>
        <strain evidence="6">CBS6075</strain>
    </source>
</reference>
<dbReference type="EMBL" id="JAEUBE010000087">
    <property type="protein sequence ID" value="KAH3670787.1"/>
    <property type="molecule type" value="Genomic_DNA"/>
</dbReference>
<protein>
    <submittedName>
        <fullName evidence="6">Uncharacterized protein</fullName>
    </submittedName>
</protein>
<dbReference type="GO" id="GO:0031902">
    <property type="term" value="C:late endosome membrane"/>
    <property type="evidence" value="ECO:0007669"/>
    <property type="project" value="InterPro"/>
</dbReference>
<dbReference type="RefSeq" id="XP_046064212.1">
    <property type="nucleotide sequence ID" value="XM_046202050.1"/>
</dbReference>
<keyword evidence="4" id="KW-0564">Palmitate</keyword>
<proteinExistence type="predicted"/>
<dbReference type="AlphaFoldDB" id="A0A9P8PEY5"/>
<keyword evidence="3" id="KW-0472">Membrane</keyword>
<dbReference type="GeneID" id="70233271"/>
<keyword evidence="7" id="KW-1185">Reference proteome</keyword>
<reference evidence="6" key="2">
    <citation type="submission" date="2021-01" db="EMBL/GenBank/DDBJ databases">
        <authorList>
            <person name="Schikora-Tamarit M.A."/>
        </authorList>
    </citation>
    <scope>NUCLEOTIDE SEQUENCE</scope>
    <source>
        <strain evidence="6">CBS6075</strain>
    </source>
</reference>
<evidence type="ECO:0000313" key="7">
    <source>
        <dbReference type="Proteomes" id="UP000769157"/>
    </source>
</evidence>
<evidence type="ECO:0000313" key="6">
    <source>
        <dbReference type="EMBL" id="KAH3670787.1"/>
    </source>
</evidence>
<dbReference type="OrthoDB" id="3995860at2759"/>
<evidence type="ECO:0000256" key="1">
    <source>
        <dbReference type="ARBA" id="ARBA00004308"/>
    </source>
</evidence>
<evidence type="ECO:0000256" key="3">
    <source>
        <dbReference type="ARBA" id="ARBA00023136"/>
    </source>
</evidence>
<dbReference type="GO" id="GO:0001919">
    <property type="term" value="P:regulation of receptor recycling"/>
    <property type="evidence" value="ECO:0007669"/>
    <property type="project" value="InterPro"/>
</dbReference>
<evidence type="ECO:0000256" key="5">
    <source>
        <dbReference type="ARBA" id="ARBA00023288"/>
    </source>
</evidence>
<accession>A0A9P8PEY5</accession>
<evidence type="ECO:0000256" key="4">
    <source>
        <dbReference type="ARBA" id="ARBA00023139"/>
    </source>
</evidence>
<dbReference type="GO" id="GO:0016197">
    <property type="term" value="P:endosomal transport"/>
    <property type="evidence" value="ECO:0007669"/>
    <property type="project" value="InterPro"/>
</dbReference>
<organism evidence="6 7">
    <name type="scientific">Ogataea philodendri</name>
    <dbReference type="NCBI Taxonomy" id="1378263"/>
    <lineage>
        <taxon>Eukaryota</taxon>
        <taxon>Fungi</taxon>
        <taxon>Dikarya</taxon>
        <taxon>Ascomycota</taxon>
        <taxon>Saccharomycotina</taxon>
        <taxon>Pichiomycetes</taxon>
        <taxon>Pichiales</taxon>
        <taxon>Pichiaceae</taxon>
        <taxon>Ogataea</taxon>
    </lineage>
</organism>
<dbReference type="GO" id="GO:0071230">
    <property type="term" value="P:cellular response to amino acid stimulus"/>
    <property type="evidence" value="ECO:0007669"/>
    <property type="project" value="InterPro"/>
</dbReference>
<keyword evidence="5" id="KW-0449">Lipoprotein</keyword>